<gene>
    <name evidence="2" type="ORF">LMG29739_04344</name>
</gene>
<keyword evidence="3" id="KW-1185">Reference proteome</keyword>
<evidence type="ECO:0000256" key="1">
    <source>
        <dbReference type="SAM" id="MobiDB-lite"/>
    </source>
</evidence>
<dbReference type="AlphaFoldDB" id="A0A6J5ED32"/>
<dbReference type="EMBL" id="CADIKF010000038">
    <property type="protein sequence ID" value="CAB3764389.1"/>
    <property type="molecule type" value="Genomic_DNA"/>
</dbReference>
<proteinExistence type="predicted"/>
<name>A0A6J5ED32_9BURK</name>
<reference evidence="2 3" key="1">
    <citation type="submission" date="2020-04" db="EMBL/GenBank/DDBJ databases">
        <authorList>
            <person name="De Canck E."/>
        </authorList>
    </citation>
    <scope>NUCLEOTIDE SEQUENCE [LARGE SCALE GENOMIC DNA]</scope>
    <source>
        <strain evidence="2 3">LMG 29739</strain>
    </source>
</reference>
<feature type="region of interest" description="Disordered" evidence="1">
    <location>
        <begin position="1"/>
        <end position="35"/>
    </location>
</feature>
<evidence type="ECO:0000313" key="2">
    <source>
        <dbReference type="EMBL" id="CAB3764389.1"/>
    </source>
</evidence>
<dbReference type="Proteomes" id="UP000494329">
    <property type="component" value="Unassembled WGS sequence"/>
</dbReference>
<feature type="region of interest" description="Disordered" evidence="1">
    <location>
        <begin position="60"/>
        <end position="92"/>
    </location>
</feature>
<evidence type="ECO:0000313" key="3">
    <source>
        <dbReference type="Proteomes" id="UP000494329"/>
    </source>
</evidence>
<organism evidence="2 3">
    <name type="scientific">Paraburkholderia solisilvae</name>
    <dbReference type="NCBI Taxonomy" id="624376"/>
    <lineage>
        <taxon>Bacteria</taxon>
        <taxon>Pseudomonadati</taxon>
        <taxon>Pseudomonadota</taxon>
        <taxon>Betaproteobacteria</taxon>
        <taxon>Burkholderiales</taxon>
        <taxon>Burkholderiaceae</taxon>
        <taxon>Paraburkholderia</taxon>
    </lineage>
</organism>
<protein>
    <submittedName>
        <fullName evidence="2">Uncharacterized protein</fullName>
    </submittedName>
</protein>
<sequence>MTLERPPISGDFQNAAEHNPSRQTGSTKPAPPFSLRLSTDERAELLRRAGSMPLGAYIRSRLLSGTESPRRTRRQPVKDEQALEAPWRTGEG</sequence>
<accession>A0A6J5ED32</accession>
<dbReference type="RefSeq" id="WP_175113158.1">
    <property type="nucleotide sequence ID" value="NZ_CADIKF010000038.1"/>
</dbReference>